<sequence length="465" mass="50914">MKRTPGFILVSIISLGMMTMLLINHLSYAVKFTNLAVCYTLMFIHLALKMVASLAAVPHKAQPGVDLDALTVDVVVPIYNEDPDLLAAGVTAMSRQDRKPRALWLVDDGSQRDGVPFPVLEEPVVREAIAVARAAGIDVVCRRQENKGKREAQSVAFAESDADIFVTTDSDTYLQQDALALMLIPFSRPEVMSVGGTAYGQNVGRNILTRALDLGFVMSFLQGRVAEGYFGAVRVNCGILAAYRGEVVRPNLDRFLNQRFMGVPVRAGDDRALTFFAKERGRTEFQPLAIAYSALPENLSHLARQRMRWARSWCWGTLWLLRRPIRSADFLFTATQCLGILAYGIAMTIGLLGAASGAISVDLLIWSVLVAVGIGYVAHLRYVLVARREQPVWQRLLTWLTSPLTSVLYLALLLPLYYRALAQPAPRAWGTRQRVEVGLHKPATAATAESPAPVGVPVPAVVGAA</sequence>
<protein>
    <recommendedName>
        <fullName evidence="10">Hyaluronan synthase</fullName>
        <ecNumber evidence="4">2.4.1.212</ecNumber>
    </recommendedName>
    <alternativeName>
        <fullName evidence="12">Hyaluronate synthase</fullName>
    </alternativeName>
    <alternativeName>
        <fullName evidence="11">Hyaluronic acid synthase</fullName>
    </alternativeName>
</protein>
<evidence type="ECO:0000313" key="18">
    <source>
        <dbReference type="Proteomes" id="UP000306985"/>
    </source>
</evidence>
<dbReference type="GO" id="GO:0030213">
    <property type="term" value="P:hyaluronan biosynthetic process"/>
    <property type="evidence" value="ECO:0007669"/>
    <property type="project" value="TreeGrafter"/>
</dbReference>
<dbReference type="GO" id="GO:0085029">
    <property type="term" value="P:extracellular matrix assembly"/>
    <property type="evidence" value="ECO:0007669"/>
    <property type="project" value="TreeGrafter"/>
</dbReference>
<comment type="catalytic activity">
    <reaction evidence="14">
        <text>N-acetyl-beta-D-glucosaminyl-(1-&gt;4)-[hyaluronan](n) + UDP-alpha-D-glucuronate = [hyaluronan](n+1) + UDP + H(+)</text>
        <dbReference type="Rhea" id="RHEA:12528"/>
        <dbReference type="Rhea" id="RHEA-COMP:12585"/>
        <dbReference type="Rhea" id="RHEA-COMP:12587"/>
        <dbReference type="ChEBI" id="CHEBI:15378"/>
        <dbReference type="ChEBI" id="CHEBI:58052"/>
        <dbReference type="ChEBI" id="CHEBI:58223"/>
        <dbReference type="ChEBI" id="CHEBI:132153"/>
        <dbReference type="ChEBI" id="CHEBI:132154"/>
        <dbReference type="EC" id="2.4.1.212"/>
    </reaction>
</comment>
<evidence type="ECO:0000256" key="6">
    <source>
        <dbReference type="ARBA" id="ARBA00022676"/>
    </source>
</evidence>
<feature type="transmembrane region" description="Helical" evidence="15">
    <location>
        <begin position="32"/>
        <end position="52"/>
    </location>
</feature>
<comment type="subcellular location">
    <subcellularLocation>
        <location evidence="1">Cell membrane</location>
    </subcellularLocation>
</comment>
<comment type="pathway">
    <text evidence="2">Glycan biosynthesis; hyaluronan biosynthesis.</text>
</comment>
<keyword evidence="18" id="KW-1185">Reference proteome</keyword>
<dbReference type="AlphaFoldDB" id="A0A4U6QCF3"/>
<comment type="similarity">
    <text evidence="3">Belongs to the NodC/HAS family.</text>
</comment>
<evidence type="ECO:0000256" key="10">
    <source>
        <dbReference type="ARBA" id="ARBA00040508"/>
    </source>
</evidence>
<feature type="transmembrane region" description="Helical" evidence="15">
    <location>
        <begin position="396"/>
        <end position="418"/>
    </location>
</feature>
<feature type="transmembrane region" description="Helical" evidence="15">
    <location>
        <begin position="364"/>
        <end position="384"/>
    </location>
</feature>
<evidence type="ECO:0000256" key="2">
    <source>
        <dbReference type="ARBA" id="ARBA00004698"/>
    </source>
</evidence>
<evidence type="ECO:0000256" key="1">
    <source>
        <dbReference type="ARBA" id="ARBA00004236"/>
    </source>
</evidence>
<feature type="transmembrane region" description="Helical" evidence="15">
    <location>
        <begin position="330"/>
        <end position="352"/>
    </location>
</feature>
<dbReference type="GO" id="GO:0050501">
    <property type="term" value="F:hyaluronan synthase activity"/>
    <property type="evidence" value="ECO:0007669"/>
    <property type="project" value="UniProtKB-EC"/>
</dbReference>
<proteinExistence type="inferred from homology"/>
<dbReference type="Pfam" id="PF00535">
    <property type="entry name" value="Glycos_transf_2"/>
    <property type="match status" value="1"/>
</dbReference>
<feature type="transmembrane region" description="Helical" evidence="15">
    <location>
        <begin position="7"/>
        <end position="26"/>
    </location>
</feature>
<keyword evidence="7 17" id="KW-0808">Transferase</keyword>
<organism evidence="17 18">
    <name type="scientific">Nakamurella flava</name>
    <dbReference type="NCBI Taxonomy" id="2576308"/>
    <lineage>
        <taxon>Bacteria</taxon>
        <taxon>Bacillati</taxon>
        <taxon>Actinomycetota</taxon>
        <taxon>Actinomycetes</taxon>
        <taxon>Nakamurellales</taxon>
        <taxon>Nakamurellaceae</taxon>
        <taxon>Nakamurella</taxon>
    </lineage>
</organism>
<feature type="domain" description="Glycosyltransferase 2-like" evidence="16">
    <location>
        <begin position="74"/>
        <end position="246"/>
    </location>
</feature>
<evidence type="ECO:0000256" key="15">
    <source>
        <dbReference type="SAM" id="Phobius"/>
    </source>
</evidence>
<evidence type="ECO:0000256" key="13">
    <source>
        <dbReference type="ARBA" id="ARBA00047709"/>
    </source>
</evidence>
<keyword evidence="5" id="KW-1003">Cell membrane</keyword>
<keyword evidence="6" id="KW-0328">Glycosyltransferase</keyword>
<dbReference type="PANTHER" id="PTHR22913:SF12">
    <property type="entry name" value="MANNURONAN SYNTHASE"/>
    <property type="match status" value="1"/>
</dbReference>
<evidence type="ECO:0000256" key="3">
    <source>
        <dbReference type="ARBA" id="ARBA00006782"/>
    </source>
</evidence>
<accession>A0A4U6QCF3</accession>
<dbReference type="PANTHER" id="PTHR22913">
    <property type="entry name" value="HYALURONAN SYNTHASE"/>
    <property type="match status" value="1"/>
</dbReference>
<evidence type="ECO:0000256" key="12">
    <source>
        <dbReference type="ARBA" id="ARBA00043237"/>
    </source>
</evidence>
<name>A0A4U6QCF3_9ACTN</name>
<comment type="catalytic activity">
    <reaction evidence="13">
        <text>[hyaluronan](n) + UDP-N-acetyl-alpha-D-glucosamine = N-acetyl-beta-D-glucosaminyl-(1-&gt;4)-[hyaluronan](n) + UDP + H(+)</text>
        <dbReference type="Rhea" id="RHEA:20465"/>
        <dbReference type="Rhea" id="RHEA-COMP:12583"/>
        <dbReference type="Rhea" id="RHEA-COMP:12585"/>
        <dbReference type="ChEBI" id="CHEBI:15378"/>
        <dbReference type="ChEBI" id="CHEBI:57705"/>
        <dbReference type="ChEBI" id="CHEBI:58223"/>
        <dbReference type="ChEBI" id="CHEBI:132153"/>
        <dbReference type="ChEBI" id="CHEBI:132154"/>
        <dbReference type="EC" id="2.4.1.212"/>
    </reaction>
</comment>
<evidence type="ECO:0000256" key="8">
    <source>
        <dbReference type="ARBA" id="ARBA00023136"/>
    </source>
</evidence>
<dbReference type="OrthoDB" id="9797391at2"/>
<evidence type="ECO:0000259" key="16">
    <source>
        <dbReference type="Pfam" id="PF00535"/>
    </source>
</evidence>
<dbReference type="InterPro" id="IPR001173">
    <property type="entry name" value="Glyco_trans_2-like"/>
</dbReference>
<evidence type="ECO:0000313" key="17">
    <source>
        <dbReference type="EMBL" id="TKV57668.1"/>
    </source>
</evidence>
<keyword evidence="8 15" id="KW-0472">Membrane</keyword>
<comment type="caution">
    <text evidence="17">The sequence shown here is derived from an EMBL/GenBank/DDBJ whole genome shotgun (WGS) entry which is preliminary data.</text>
</comment>
<comment type="function">
    <text evidence="9">Glycosaminoglycan synthesis. The hyaluronic acid capsule is involved in the pathogenicity of group A Streptococci; it may be the major virulence determinant.</text>
</comment>
<dbReference type="EC" id="2.4.1.212" evidence="4"/>
<evidence type="ECO:0000256" key="7">
    <source>
        <dbReference type="ARBA" id="ARBA00022679"/>
    </source>
</evidence>
<keyword evidence="15" id="KW-1133">Transmembrane helix</keyword>
<evidence type="ECO:0000256" key="5">
    <source>
        <dbReference type="ARBA" id="ARBA00022475"/>
    </source>
</evidence>
<evidence type="ECO:0000256" key="9">
    <source>
        <dbReference type="ARBA" id="ARBA00037408"/>
    </source>
</evidence>
<evidence type="ECO:0000256" key="11">
    <source>
        <dbReference type="ARBA" id="ARBA00042148"/>
    </source>
</evidence>
<gene>
    <name evidence="17" type="ORF">FDO65_16070</name>
</gene>
<dbReference type="Proteomes" id="UP000306985">
    <property type="component" value="Unassembled WGS sequence"/>
</dbReference>
<keyword evidence="15" id="KW-0812">Transmembrane</keyword>
<evidence type="ECO:0000256" key="4">
    <source>
        <dbReference type="ARBA" id="ARBA00012207"/>
    </source>
</evidence>
<dbReference type="Gene3D" id="3.90.550.10">
    <property type="entry name" value="Spore Coat Polysaccharide Biosynthesis Protein SpsA, Chain A"/>
    <property type="match status" value="1"/>
</dbReference>
<dbReference type="EMBL" id="SZZH01000004">
    <property type="protein sequence ID" value="TKV57668.1"/>
    <property type="molecule type" value="Genomic_DNA"/>
</dbReference>
<reference evidence="17 18" key="1">
    <citation type="submission" date="2019-05" db="EMBL/GenBank/DDBJ databases">
        <title>Nakamurella sp. N5BH11, whole genome shotgun sequence.</title>
        <authorList>
            <person name="Tuo L."/>
        </authorList>
    </citation>
    <scope>NUCLEOTIDE SEQUENCE [LARGE SCALE GENOMIC DNA]</scope>
    <source>
        <strain evidence="17 18">N5BH11</strain>
    </source>
</reference>
<evidence type="ECO:0000256" key="14">
    <source>
        <dbReference type="ARBA" id="ARBA00048168"/>
    </source>
</evidence>
<dbReference type="SUPFAM" id="SSF53448">
    <property type="entry name" value="Nucleotide-diphospho-sugar transferases"/>
    <property type="match status" value="1"/>
</dbReference>
<dbReference type="InterPro" id="IPR029044">
    <property type="entry name" value="Nucleotide-diphossugar_trans"/>
</dbReference>
<dbReference type="GO" id="GO:0005886">
    <property type="term" value="C:plasma membrane"/>
    <property type="evidence" value="ECO:0007669"/>
    <property type="project" value="UniProtKB-SubCell"/>
</dbReference>